<dbReference type="Gene3D" id="1.10.10.10">
    <property type="entry name" value="Winged helix-like DNA-binding domain superfamily/Winged helix DNA-binding domain"/>
    <property type="match status" value="1"/>
</dbReference>
<dbReference type="InterPro" id="IPR050313">
    <property type="entry name" value="Carb_Metab_HTH_regulators"/>
</dbReference>
<protein>
    <recommendedName>
        <fullName evidence="1">Lactose phosphotransferase system repressor</fullName>
    </recommendedName>
</protein>
<dbReference type="SUPFAM" id="SSF46785">
    <property type="entry name" value="Winged helix' DNA-binding domain"/>
    <property type="match status" value="1"/>
</dbReference>
<dbReference type="PROSITE" id="PS00894">
    <property type="entry name" value="HTH_DEOR_1"/>
    <property type="match status" value="1"/>
</dbReference>
<dbReference type="Proteomes" id="UP000003455">
    <property type="component" value="Chromosome"/>
</dbReference>
<dbReference type="PANTHER" id="PTHR30363">
    <property type="entry name" value="HTH-TYPE TRANSCRIPTIONAL REGULATOR SRLR-RELATED"/>
    <property type="match status" value="1"/>
</dbReference>
<dbReference type="InterPro" id="IPR014036">
    <property type="entry name" value="DeoR-like_C"/>
</dbReference>
<keyword evidence="3" id="KW-0423">Lactose metabolism</keyword>
<dbReference type="InterPro" id="IPR001034">
    <property type="entry name" value="DeoR_HTH"/>
</dbReference>
<gene>
    <name evidence="9" type="ORF">HMPREF0769_10957</name>
</gene>
<dbReference type="SMART" id="SM00420">
    <property type="entry name" value="HTH_DEOR"/>
    <property type="match status" value="1"/>
</dbReference>
<dbReference type="InterPro" id="IPR037171">
    <property type="entry name" value="NagB/RpiA_transferase-like"/>
</dbReference>
<reference evidence="9" key="1">
    <citation type="submission" date="2010-05" db="EMBL/GenBank/DDBJ databases">
        <authorList>
            <person name="Muzny D."/>
            <person name="Qin X."/>
            <person name="Buhay C."/>
            <person name="Dugan-Rocha S."/>
            <person name="Ding Y."/>
            <person name="Chen G."/>
            <person name="Hawes A."/>
            <person name="Holder M."/>
            <person name="Jhangiani S."/>
            <person name="Johnson A."/>
            <person name="Khan Z."/>
            <person name="Li Z."/>
            <person name="Liu W."/>
            <person name="Liu X."/>
            <person name="Perez L."/>
            <person name="Shen H."/>
            <person name="Wang Q."/>
            <person name="Watt J."/>
            <person name="Xi L."/>
            <person name="Xin Y."/>
            <person name="Zhou J."/>
            <person name="Deng J."/>
            <person name="Jiang H."/>
            <person name="Liu Y."/>
            <person name="Qu J."/>
            <person name="Song X.-Z."/>
            <person name="Zhang L."/>
            <person name="Villasana D."/>
            <person name="Johnson A."/>
            <person name="Liu J."/>
            <person name="Liyanage D."/>
            <person name="Lorensuhewa L."/>
            <person name="Robinson T."/>
            <person name="Song A."/>
            <person name="Song B.-B."/>
            <person name="Dinh H."/>
            <person name="Thornton R."/>
            <person name="Coyle M."/>
            <person name="Francisco L."/>
            <person name="Jackson L."/>
            <person name="Javaid M."/>
            <person name="Korchina V."/>
            <person name="Kovar C."/>
            <person name="Mata R."/>
            <person name="Mathew T."/>
            <person name="Ngo R."/>
            <person name="Nguyen L."/>
            <person name="Nguyen N."/>
            <person name="Okwuonu G."/>
            <person name="Ongeri F."/>
            <person name="Pham C."/>
            <person name="Simmons D."/>
            <person name="Wilczek-Boney K."/>
            <person name="Hale W."/>
            <person name="Jakkamsetti A."/>
            <person name="Pham P."/>
            <person name="Ruth R."/>
            <person name="San Lucas F."/>
            <person name="Warren J."/>
            <person name="Zhang J."/>
            <person name="Zhao Z."/>
            <person name="Zhou C."/>
            <person name="Zhu D."/>
            <person name="Lee S."/>
            <person name="Bess C."/>
            <person name="Blankenburg K."/>
            <person name="Forbes L."/>
            <person name="Fu Q."/>
            <person name="Gubbala S."/>
            <person name="Hirani K."/>
            <person name="Jayaseelan J.C."/>
            <person name="Lara F."/>
            <person name="Munidasa M."/>
            <person name="Palculict T."/>
            <person name="Patil S."/>
            <person name="Pu L.-L."/>
            <person name="Saada N."/>
            <person name="Tang L."/>
            <person name="Weissenberger G."/>
            <person name="Zhu Y."/>
            <person name="Hemphill L."/>
            <person name="Shang Y."/>
            <person name="Youmans B."/>
            <person name="Ayvaz T."/>
            <person name="Ross M."/>
            <person name="Santibanez J."/>
            <person name="Aqrawi P."/>
            <person name="Gross S."/>
            <person name="Joshi V."/>
            <person name="Fowler G."/>
            <person name="Nazareth L."/>
            <person name="Reid J."/>
            <person name="Worley K."/>
            <person name="Petrosino J."/>
            <person name="Highlander S."/>
            <person name="Gibbs R."/>
        </authorList>
    </citation>
    <scope>NUCLEOTIDE SEQUENCE [LARGE SCALE GENOMIC DNA]</scope>
    <source>
        <strain evidence="9">MN8</strain>
    </source>
</reference>
<dbReference type="GO" id="GO:0003700">
    <property type="term" value="F:DNA-binding transcription factor activity"/>
    <property type="evidence" value="ECO:0007669"/>
    <property type="project" value="InterPro"/>
</dbReference>
<keyword evidence="2" id="KW-0678">Repressor</keyword>
<dbReference type="InterPro" id="IPR018356">
    <property type="entry name" value="Tscrpt_reg_HTH_DeoR_CS"/>
</dbReference>
<dbReference type="InterPro" id="IPR036388">
    <property type="entry name" value="WH-like_DNA-bd_sf"/>
</dbReference>
<comment type="function">
    <text evidence="7">Repressor of the lactose catabolism operon. Galactose-6-phosphate is the inducer.</text>
</comment>
<dbReference type="Gene3D" id="3.40.50.1360">
    <property type="match status" value="1"/>
</dbReference>
<accession>A0A0E1XEF6</accession>
<evidence type="ECO:0000256" key="6">
    <source>
        <dbReference type="ARBA" id="ARBA00023163"/>
    </source>
</evidence>
<dbReference type="SUPFAM" id="SSF100950">
    <property type="entry name" value="NagB/RpiA/CoA transferase-like"/>
    <property type="match status" value="1"/>
</dbReference>
<evidence type="ECO:0000256" key="1">
    <source>
        <dbReference type="ARBA" id="ARBA00021390"/>
    </source>
</evidence>
<dbReference type="GO" id="GO:0003677">
    <property type="term" value="F:DNA binding"/>
    <property type="evidence" value="ECO:0007669"/>
    <property type="project" value="UniProtKB-KW"/>
</dbReference>
<comment type="caution">
    <text evidence="9">The sequence shown here is derived from an EMBL/GenBank/DDBJ whole genome shotgun (WGS) entry which is preliminary data.</text>
</comment>
<sequence>MTHRLNKGGNFTLNKHERLDEIAKLVNKKGTIRTNEIVEGLNVSDMTVRRDLIELENKGILTKIHGGARSNSTFQYKEISHKEKHTRQIAEKRFIARKAASLIEDGDTLFFGPGTTVELLAEEVNHHTLTIITNCLPVYKILLEKQTAHFRVYLIGGEMRHITEAFVGEMANAMLEKLRFSKMFFSSNAVNKGAVMTSTLDEAYTQQLALSNSIEKYLLIDHTKVGKEDFTSFCQLNELTAVVMDYEDEEKVETIKTYIEVVD</sequence>
<dbReference type="HOGENOM" id="CLU_060699_1_0_9"/>
<evidence type="ECO:0000256" key="3">
    <source>
        <dbReference type="ARBA" id="ARBA00022736"/>
    </source>
</evidence>
<evidence type="ECO:0000313" key="9">
    <source>
        <dbReference type="EMBL" id="EFH96955.1"/>
    </source>
</evidence>
<dbReference type="PANTHER" id="PTHR30363:SF4">
    <property type="entry name" value="GLYCEROL-3-PHOSPHATE REGULON REPRESSOR"/>
    <property type="match status" value="1"/>
</dbReference>
<evidence type="ECO:0000256" key="2">
    <source>
        <dbReference type="ARBA" id="ARBA00022491"/>
    </source>
</evidence>
<evidence type="ECO:0000259" key="8">
    <source>
        <dbReference type="PROSITE" id="PS51000"/>
    </source>
</evidence>
<evidence type="ECO:0000256" key="7">
    <source>
        <dbReference type="ARBA" id="ARBA00024937"/>
    </source>
</evidence>
<dbReference type="PRINTS" id="PR00037">
    <property type="entry name" value="HTHLACR"/>
</dbReference>
<dbReference type="EMBL" id="ACJA02000001">
    <property type="protein sequence ID" value="EFH96955.1"/>
    <property type="molecule type" value="Genomic_DNA"/>
</dbReference>
<feature type="domain" description="HTH deoR-type" evidence="8">
    <location>
        <begin position="15"/>
        <end position="70"/>
    </location>
</feature>
<evidence type="ECO:0000256" key="4">
    <source>
        <dbReference type="ARBA" id="ARBA00023015"/>
    </source>
</evidence>
<dbReference type="InterPro" id="IPR036390">
    <property type="entry name" value="WH_DNA-bd_sf"/>
</dbReference>
<organism evidence="9">
    <name type="scientific">Staphylococcus aureus subsp. aureus MN8</name>
    <dbReference type="NCBI Taxonomy" id="548470"/>
    <lineage>
        <taxon>Bacteria</taxon>
        <taxon>Bacillati</taxon>
        <taxon>Bacillota</taxon>
        <taxon>Bacilli</taxon>
        <taxon>Bacillales</taxon>
        <taxon>Staphylococcaceae</taxon>
        <taxon>Staphylococcus</taxon>
    </lineage>
</organism>
<dbReference type="PROSITE" id="PS51000">
    <property type="entry name" value="HTH_DEOR_2"/>
    <property type="match status" value="1"/>
</dbReference>
<keyword evidence="6" id="KW-0804">Transcription</keyword>
<keyword evidence="4" id="KW-0805">Transcription regulation</keyword>
<name>A0A0E1XEF6_STAAU</name>
<dbReference type="Pfam" id="PF08220">
    <property type="entry name" value="HTH_DeoR"/>
    <property type="match status" value="1"/>
</dbReference>
<evidence type="ECO:0000256" key="5">
    <source>
        <dbReference type="ARBA" id="ARBA00023125"/>
    </source>
</evidence>
<dbReference type="GO" id="GO:0005988">
    <property type="term" value="P:lactose metabolic process"/>
    <property type="evidence" value="ECO:0007669"/>
    <property type="project" value="UniProtKB-KW"/>
</dbReference>
<dbReference type="AlphaFoldDB" id="A0A0E1XEF6"/>
<proteinExistence type="predicted"/>
<keyword evidence="5" id="KW-0238">DNA-binding</keyword>
<dbReference type="SMART" id="SM01134">
    <property type="entry name" value="DeoRC"/>
    <property type="match status" value="1"/>
</dbReference>
<dbReference type="Pfam" id="PF00455">
    <property type="entry name" value="DeoRC"/>
    <property type="match status" value="1"/>
</dbReference>